<evidence type="ECO:0000313" key="2">
    <source>
        <dbReference type="Proteomes" id="UP000014977"/>
    </source>
</evidence>
<dbReference type="OrthoDB" id="3201900at2"/>
<dbReference type="AlphaFoldDB" id="S7TXS9"/>
<dbReference type="PATRIC" id="fig|1121405.3.peg.1365"/>
<protein>
    <submittedName>
        <fullName evidence="1">Putative phage resistance protein</fullName>
    </submittedName>
</protein>
<dbReference type="EMBL" id="ATHJ01000071">
    <property type="protein sequence ID" value="EPR41901.1"/>
    <property type="molecule type" value="Genomic_DNA"/>
</dbReference>
<organism evidence="1 2">
    <name type="scientific">Desulfococcus multivorans DSM 2059</name>
    <dbReference type="NCBI Taxonomy" id="1121405"/>
    <lineage>
        <taxon>Bacteria</taxon>
        <taxon>Pseudomonadati</taxon>
        <taxon>Thermodesulfobacteriota</taxon>
        <taxon>Desulfobacteria</taxon>
        <taxon>Desulfobacterales</taxon>
        <taxon>Desulfococcaceae</taxon>
        <taxon>Desulfococcus</taxon>
    </lineage>
</organism>
<proteinExistence type="predicted"/>
<accession>S7TXS9</accession>
<dbReference type="STRING" id="897.B2D07_00535"/>
<sequence>MSKHAKRLGYDGVVLLLDVLILWPASHSADIAFVQLEGRKLAKLVEAQTSDRPVPIISFVARQRDLGTGLRGAPENGSAPG</sequence>
<evidence type="ECO:0000313" key="1">
    <source>
        <dbReference type="EMBL" id="EPR41901.1"/>
    </source>
</evidence>
<dbReference type="eggNOG" id="COG1483">
    <property type="taxonomic scope" value="Bacteria"/>
</dbReference>
<gene>
    <name evidence="1" type="ORF">dsmv_1900</name>
</gene>
<dbReference type="Proteomes" id="UP000014977">
    <property type="component" value="Unassembled WGS sequence"/>
</dbReference>
<dbReference type="RefSeq" id="WP_020876282.1">
    <property type="nucleotide sequence ID" value="NZ_ATHJ01000071.1"/>
</dbReference>
<name>S7TXS9_DESML</name>
<keyword evidence="2" id="KW-1185">Reference proteome</keyword>
<reference evidence="1 2" key="1">
    <citation type="journal article" date="2013" name="Genome Announc.">
        <title>Draft genome sequences for three mercury-methylating, sulfate-reducing bacteria.</title>
        <authorList>
            <person name="Brown S.D."/>
            <person name="Hurt R.A.Jr."/>
            <person name="Gilmour C.C."/>
            <person name="Elias D.A."/>
        </authorList>
    </citation>
    <scope>NUCLEOTIDE SEQUENCE [LARGE SCALE GENOMIC DNA]</scope>
    <source>
        <strain evidence="1 2">DSM 2059</strain>
    </source>
</reference>
<comment type="caution">
    <text evidence="1">The sequence shown here is derived from an EMBL/GenBank/DDBJ whole genome shotgun (WGS) entry which is preliminary data.</text>
</comment>